<gene>
    <name evidence="2" type="ORF">CR513_21673</name>
</gene>
<comment type="caution">
    <text evidence="2">The sequence shown here is derived from an EMBL/GenBank/DDBJ whole genome shotgun (WGS) entry which is preliminary data.</text>
</comment>
<protein>
    <submittedName>
        <fullName evidence="2">Uncharacterized protein</fullName>
    </submittedName>
</protein>
<accession>A0A371GYX3</accession>
<organism evidence="2 3">
    <name type="scientific">Mucuna pruriens</name>
    <name type="common">Velvet bean</name>
    <name type="synonym">Dolichos pruriens</name>
    <dbReference type="NCBI Taxonomy" id="157652"/>
    <lineage>
        <taxon>Eukaryota</taxon>
        <taxon>Viridiplantae</taxon>
        <taxon>Streptophyta</taxon>
        <taxon>Embryophyta</taxon>
        <taxon>Tracheophyta</taxon>
        <taxon>Spermatophyta</taxon>
        <taxon>Magnoliopsida</taxon>
        <taxon>eudicotyledons</taxon>
        <taxon>Gunneridae</taxon>
        <taxon>Pentapetalae</taxon>
        <taxon>rosids</taxon>
        <taxon>fabids</taxon>
        <taxon>Fabales</taxon>
        <taxon>Fabaceae</taxon>
        <taxon>Papilionoideae</taxon>
        <taxon>50 kb inversion clade</taxon>
        <taxon>NPAAA clade</taxon>
        <taxon>indigoferoid/millettioid clade</taxon>
        <taxon>Phaseoleae</taxon>
        <taxon>Mucuna</taxon>
    </lineage>
</organism>
<feature type="region of interest" description="Disordered" evidence="1">
    <location>
        <begin position="1"/>
        <end position="96"/>
    </location>
</feature>
<sequence length="96" mass="10631">MPRPPGQGRPEVPSGSDFKAKQRAESDSTPTRTNSIERNWPQQPNAEIMSTHLVPSSTQVGQPDLKISHDNSSSPPPPMELKSLPKHLKYAYLDTQ</sequence>
<dbReference type="EMBL" id="QJKJ01004051">
    <property type="protein sequence ID" value="RDX95760.1"/>
    <property type="molecule type" value="Genomic_DNA"/>
</dbReference>
<reference evidence="2" key="1">
    <citation type="submission" date="2018-05" db="EMBL/GenBank/DDBJ databases">
        <title>Draft genome of Mucuna pruriens seed.</title>
        <authorList>
            <person name="Nnadi N.E."/>
            <person name="Vos R."/>
            <person name="Hasami M.H."/>
            <person name="Devisetty U.K."/>
            <person name="Aguiy J.C."/>
        </authorList>
    </citation>
    <scope>NUCLEOTIDE SEQUENCE [LARGE SCALE GENOMIC DNA]</scope>
    <source>
        <strain evidence="2">JCA_2017</strain>
    </source>
</reference>
<dbReference type="AlphaFoldDB" id="A0A371GYX3"/>
<feature type="non-terminal residue" evidence="2">
    <location>
        <position position="1"/>
    </location>
</feature>
<keyword evidence="3" id="KW-1185">Reference proteome</keyword>
<feature type="compositionally biased region" description="Polar residues" evidence="1">
    <location>
        <begin position="27"/>
        <end position="45"/>
    </location>
</feature>
<evidence type="ECO:0000313" key="3">
    <source>
        <dbReference type="Proteomes" id="UP000257109"/>
    </source>
</evidence>
<proteinExistence type="predicted"/>
<dbReference type="Proteomes" id="UP000257109">
    <property type="component" value="Unassembled WGS sequence"/>
</dbReference>
<evidence type="ECO:0000313" key="2">
    <source>
        <dbReference type="EMBL" id="RDX95760.1"/>
    </source>
</evidence>
<evidence type="ECO:0000256" key="1">
    <source>
        <dbReference type="SAM" id="MobiDB-lite"/>
    </source>
</evidence>
<name>A0A371GYX3_MUCPR</name>